<evidence type="ECO:0000313" key="2">
    <source>
        <dbReference type="EMBL" id="GBG62888.1"/>
    </source>
</evidence>
<evidence type="ECO:0000313" key="3">
    <source>
        <dbReference type="Proteomes" id="UP000265515"/>
    </source>
</evidence>
<feature type="region of interest" description="Disordered" evidence="1">
    <location>
        <begin position="1"/>
        <end position="27"/>
    </location>
</feature>
<name>A0A388JYM3_CHABU</name>
<feature type="compositionally biased region" description="Basic and acidic residues" evidence="1">
    <location>
        <begin position="1"/>
        <end position="26"/>
    </location>
</feature>
<evidence type="ECO:0000256" key="1">
    <source>
        <dbReference type="SAM" id="MobiDB-lite"/>
    </source>
</evidence>
<accession>A0A388JYM3</accession>
<dbReference type="EMBL" id="BFEA01000033">
    <property type="protein sequence ID" value="GBG62888.1"/>
    <property type="molecule type" value="Genomic_DNA"/>
</dbReference>
<proteinExistence type="predicted"/>
<organism evidence="2 3">
    <name type="scientific">Chara braunii</name>
    <name type="common">Braun's stonewort</name>
    <dbReference type="NCBI Taxonomy" id="69332"/>
    <lineage>
        <taxon>Eukaryota</taxon>
        <taxon>Viridiplantae</taxon>
        <taxon>Streptophyta</taxon>
        <taxon>Charophyceae</taxon>
        <taxon>Charales</taxon>
        <taxon>Characeae</taxon>
        <taxon>Chara</taxon>
    </lineage>
</organism>
<dbReference type="Gramene" id="GBG62888">
    <property type="protein sequence ID" value="GBG62888"/>
    <property type="gene ID" value="CBR_g34260"/>
</dbReference>
<protein>
    <submittedName>
        <fullName evidence="2">Uncharacterized protein</fullName>
    </submittedName>
</protein>
<comment type="caution">
    <text evidence="2">The sequence shown here is derived from an EMBL/GenBank/DDBJ whole genome shotgun (WGS) entry which is preliminary data.</text>
</comment>
<keyword evidence="3" id="KW-1185">Reference proteome</keyword>
<reference evidence="2 3" key="1">
    <citation type="journal article" date="2018" name="Cell">
        <title>The Chara Genome: Secondary Complexity and Implications for Plant Terrestrialization.</title>
        <authorList>
            <person name="Nishiyama T."/>
            <person name="Sakayama H."/>
            <person name="Vries J.D."/>
            <person name="Buschmann H."/>
            <person name="Saint-Marcoux D."/>
            <person name="Ullrich K.K."/>
            <person name="Haas F.B."/>
            <person name="Vanderstraeten L."/>
            <person name="Becker D."/>
            <person name="Lang D."/>
            <person name="Vosolsobe S."/>
            <person name="Rombauts S."/>
            <person name="Wilhelmsson P.K.I."/>
            <person name="Janitza P."/>
            <person name="Kern R."/>
            <person name="Heyl A."/>
            <person name="Rumpler F."/>
            <person name="Villalobos L.I.A.C."/>
            <person name="Clay J.M."/>
            <person name="Skokan R."/>
            <person name="Toyoda A."/>
            <person name="Suzuki Y."/>
            <person name="Kagoshima H."/>
            <person name="Schijlen E."/>
            <person name="Tajeshwar N."/>
            <person name="Catarino B."/>
            <person name="Hetherington A.J."/>
            <person name="Saltykova A."/>
            <person name="Bonnot C."/>
            <person name="Breuninger H."/>
            <person name="Symeonidi A."/>
            <person name="Radhakrishnan G.V."/>
            <person name="Van Nieuwerburgh F."/>
            <person name="Deforce D."/>
            <person name="Chang C."/>
            <person name="Karol K.G."/>
            <person name="Hedrich R."/>
            <person name="Ulvskov P."/>
            <person name="Glockner G."/>
            <person name="Delwiche C.F."/>
            <person name="Petrasek J."/>
            <person name="Van de Peer Y."/>
            <person name="Friml J."/>
            <person name="Beilby M."/>
            <person name="Dolan L."/>
            <person name="Kohara Y."/>
            <person name="Sugano S."/>
            <person name="Fujiyama A."/>
            <person name="Delaux P.-M."/>
            <person name="Quint M."/>
            <person name="TheiBen G."/>
            <person name="Hagemann M."/>
            <person name="Harholt J."/>
            <person name="Dunand C."/>
            <person name="Zachgo S."/>
            <person name="Langdale J."/>
            <person name="Maumus F."/>
            <person name="Straeten D.V.D."/>
            <person name="Gould S.B."/>
            <person name="Rensing S.A."/>
        </authorList>
    </citation>
    <scope>NUCLEOTIDE SEQUENCE [LARGE SCALE GENOMIC DNA]</scope>
    <source>
        <strain evidence="2 3">S276</strain>
    </source>
</reference>
<dbReference type="AlphaFoldDB" id="A0A388JYM3"/>
<sequence length="218" mass="24664">MTKSRSEPVKKHFTEVGDNGRADKGNKQRICNYCDKPMAGTVSRARDHFLKGSRCDVERLRGVVSREEYSGRVKGRLVARSELGVAMGETAEGESSEDDNEQRTVEVGVVDRSEFEAGLRHATPQSSTGAVGLRKTTIEDNTVVFRAHEYTQRTMGDWMTTECIPFNMMRTEYWDNMVHALMNSPKGFRYAEFENARTKGVEVTRGRVAKSVEELRQE</sequence>
<gene>
    <name evidence="2" type="ORF">CBR_g34260</name>
</gene>
<dbReference type="Proteomes" id="UP000265515">
    <property type="component" value="Unassembled WGS sequence"/>
</dbReference>